<dbReference type="InterPro" id="IPR007569">
    <property type="entry name" value="DUF559"/>
</dbReference>
<accession>A0A1M6IWW5</accession>
<name>A0A1M6IWW5_9ACTN</name>
<dbReference type="Pfam" id="PF04480">
    <property type="entry name" value="DUF559"/>
    <property type="match status" value="1"/>
</dbReference>
<gene>
    <name evidence="3" type="ORF">SAMN02745244_02402</name>
</gene>
<feature type="domain" description="DUF559" evidence="1">
    <location>
        <begin position="210"/>
        <end position="271"/>
    </location>
</feature>
<dbReference type="Pfam" id="PF13338">
    <property type="entry name" value="AbiEi_4"/>
    <property type="match status" value="1"/>
</dbReference>
<dbReference type="OrthoDB" id="5146042at2"/>
<organism evidence="3 4">
    <name type="scientific">Tessaracoccus bendigoensis DSM 12906</name>
    <dbReference type="NCBI Taxonomy" id="1123357"/>
    <lineage>
        <taxon>Bacteria</taxon>
        <taxon>Bacillati</taxon>
        <taxon>Actinomycetota</taxon>
        <taxon>Actinomycetes</taxon>
        <taxon>Propionibacteriales</taxon>
        <taxon>Propionibacteriaceae</taxon>
        <taxon>Tessaracoccus</taxon>
    </lineage>
</organism>
<protein>
    <submittedName>
        <fullName evidence="3">Uncharacterized protein</fullName>
    </submittedName>
</protein>
<dbReference type="Proteomes" id="UP000184512">
    <property type="component" value="Unassembled WGS sequence"/>
</dbReference>
<evidence type="ECO:0000259" key="2">
    <source>
        <dbReference type="Pfam" id="PF13338"/>
    </source>
</evidence>
<dbReference type="RefSeq" id="WP_139280238.1">
    <property type="nucleotide sequence ID" value="NZ_FQZG01000044.1"/>
</dbReference>
<evidence type="ECO:0000313" key="4">
    <source>
        <dbReference type="Proteomes" id="UP000184512"/>
    </source>
</evidence>
<keyword evidence="4" id="KW-1185">Reference proteome</keyword>
<evidence type="ECO:0000313" key="3">
    <source>
        <dbReference type="EMBL" id="SHJ38920.1"/>
    </source>
</evidence>
<dbReference type="InterPro" id="IPR025159">
    <property type="entry name" value="AbiEi_N"/>
</dbReference>
<dbReference type="EMBL" id="FQZG01000044">
    <property type="protein sequence ID" value="SHJ38920.1"/>
    <property type="molecule type" value="Genomic_DNA"/>
</dbReference>
<dbReference type="AlphaFoldDB" id="A0A1M6IWW5"/>
<feature type="domain" description="AbiEi antitoxin N-terminal" evidence="2">
    <location>
        <begin position="10"/>
        <end position="54"/>
    </location>
</feature>
<sequence>MRPTAQLPQALHELAASQNGVFSRPQVLQAGASQSMIDRQLRSGGWFRIGQGIYSAMRPDFESVCRAGILLAEGPASVGGRAAAHLYGLCPEPDKITIWGSRSRTQGPWLFRRGERRSRGALPRSVIEDAVLEAAAEGPPDAVIDVLSAALTSRAVTPRRIRERATELSNLRHRKMILEILPDLELGVQSTLEYHFLHSVMRAHALPEGARQVAVSEGTRSDILLEEFRLIIELDGRRGHEGDGKWKDAKRDNRHLLRGFSTLRFGWHDVVLHSCTAAAVVGAVLLNRGWPGVGGAHKVRRCGRRCTSNPSEFAA</sequence>
<reference evidence="3 4" key="1">
    <citation type="submission" date="2016-11" db="EMBL/GenBank/DDBJ databases">
        <authorList>
            <person name="Jaros S."/>
            <person name="Januszkiewicz K."/>
            <person name="Wedrychowicz H."/>
        </authorList>
    </citation>
    <scope>NUCLEOTIDE SEQUENCE [LARGE SCALE GENOMIC DNA]</scope>
    <source>
        <strain evidence="3 4">DSM 12906</strain>
    </source>
</reference>
<dbReference type="STRING" id="1123357.SAMN02745244_02402"/>
<evidence type="ECO:0000259" key="1">
    <source>
        <dbReference type="Pfam" id="PF04480"/>
    </source>
</evidence>
<proteinExistence type="predicted"/>